<evidence type="ECO:0000256" key="5">
    <source>
        <dbReference type="ARBA" id="ARBA00022695"/>
    </source>
</evidence>
<dbReference type="EMBL" id="OQ968293">
    <property type="protein sequence ID" value="WNO13945.1"/>
    <property type="molecule type" value="Genomic_RNA"/>
</dbReference>
<organism evidence="20">
    <name type="scientific">Pitica errantivirus</name>
    <dbReference type="NCBI Taxonomy" id="3078414"/>
    <lineage>
        <taxon>Viruses</taxon>
        <taxon>Riboviria</taxon>
        <taxon>Pararnavirae</taxon>
        <taxon>Artverviricota</taxon>
        <taxon>Revtraviricetes</taxon>
        <taxon>Ortervirales</taxon>
        <taxon>Metaviridae</taxon>
        <taxon>Errantivirus</taxon>
    </lineage>
</organism>
<dbReference type="InterPro" id="IPR021109">
    <property type="entry name" value="Peptidase_aspartic_dom_sf"/>
</dbReference>
<dbReference type="CDD" id="cd09274">
    <property type="entry name" value="RNase_HI_RT_Ty3"/>
    <property type="match status" value="1"/>
</dbReference>
<dbReference type="InterPro" id="IPR041373">
    <property type="entry name" value="RT_RNaseH"/>
</dbReference>
<dbReference type="GO" id="GO:0003676">
    <property type="term" value="F:nucleic acid binding"/>
    <property type="evidence" value="ECO:0007669"/>
    <property type="project" value="InterPro"/>
</dbReference>
<dbReference type="GO" id="GO:0008270">
    <property type="term" value="F:zinc ion binding"/>
    <property type="evidence" value="ECO:0007669"/>
    <property type="project" value="UniProtKB-KW"/>
</dbReference>
<evidence type="ECO:0000259" key="18">
    <source>
        <dbReference type="PROSITE" id="PS50878"/>
    </source>
</evidence>
<dbReference type="PANTHER" id="PTHR37984:SF5">
    <property type="entry name" value="PROTEIN NYNRIN-LIKE"/>
    <property type="match status" value="1"/>
</dbReference>
<feature type="domain" description="Reverse transcriptase" evidence="18">
    <location>
        <begin position="284"/>
        <end position="468"/>
    </location>
</feature>
<dbReference type="GO" id="GO:0046718">
    <property type="term" value="P:symbiont entry into host cell"/>
    <property type="evidence" value="ECO:0007669"/>
    <property type="project" value="UniProtKB-KW"/>
</dbReference>
<evidence type="ECO:0000256" key="2">
    <source>
        <dbReference type="ARBA" id="ARBA00012493"/>
    </source>
</evidence>
<feature type="coiled-coil region" evidence="16">
    <location>
        <begin position="1065"/>
        <end position="1092"/>
    </location>
</feature>
<dbReference type="GO" id="GO:0004190">
    <property type="term" value="F:aspartic-type endopeptidase activity"/>
    <property type="evidence" value="ECO:0007669"/>
    <property type="project" value="InterPro"/>
</dbReference>
<feature type="region of interest" description="Disordered" evidence="17">
    <location>
        <begin position="1113"/>
        <end position="1151"/>
    </location>
</feature>
<evidence type="ECO:0000256" key="15">
    <source>
        <dbReference type="ARBA" id="ARBA00023296"/>
    </source>
</evidence>
<comment type="cofactor">
    <cofactor evidence="1">
        <name>Mg(2+)</name>
        <dbReference type="ChEBI" id="CHEBI:18420"/>
    </cofactor>
</comment>
<evidence type="ECO:0000256" key="7">
    <source>
        <dbReference type="ARBA" id="ARBA00022723"/>
    </source>
</evidence>
<dbReference type="InterPro" id="IPR000477">
    <property type="entry name" value="RT_dom"/>
</dbReference>
<dbReference type="FunFam" id="3.10.20.370:FF:000001">
    <property type="entry name" value="Retrovirus-related Pol polyprotein from transposon 17.6-like protein"/>
    <property type="match status" value="1"/>
</dbReference>
<evidence type="ECO:0000256" key="16">
    <source>
        <dbReference type="SAM" id="Coils"/>
    </source>
</evidence>
<keyword evidence="15" id="KW-1160">Virus entry into host cell</keyword>
<evidence type="ECO:0000256" key="9">
    <source>
        <dbReference type="ARBA" id="ARBA00022771"/>
    </source>
</evidence>
<dbReference type="InterPro" id="IPR036397">
    <property type="entry name" value="RNaseH_sf"/>
</dbReference>
<dbReference type="InterPro" id="IPR012337">
    <property type="entry name" value="RNaseH-like_sf"/>
</dbReference>
<evidence type="ECO:0000313" key="20">
    <source>
        <dbReference type="EMBL" id="WNO13945.1"/>
    </source>
</evidence>
<keyword evidence="11" id="KW-0862">Zinc</keyword>
<feature type="compositionally biased region" description="Low complexity" evidence="17">
    <location>
        <begin position="707"/>
        <end position="721"/>
    </location>
</feature>
<evidence type="ECO:0000256" key="6">
    <source>
        <dbReference type="ARBA" id="ARBA00022722"/>
    </source>
</evidence>
<evidence type="ECO:0000256" key="10">
    <source>
        <dbReference type="ARBA" id="ARBA00022801"/>
    </source>
</evidence>
<feature type="region of interest" description="Disordered" evidence="17">
    <location>
        <begin position="686"/>
        <end position="728"/>
    </location>
</feature>
<dbReference type="EC" id="2.7.7.49" evidence="2"/>
<keyword evidence="13" id="KW-0695">RNA-directed DNA polymerase</keyword>
<proteinExistence type="predicted"/>
<dbReference type="Gene3D" id="3.10.10.10">
    <property type="entry name" value="HIV Type 1 Reverse Transcriptase, subunit A, domain 1"/>
    <property type="match status" value="1"/>
</dbReference>
<accession>A0AB38Z1R9</accession>
<keyword evidence="16" id="KW-0175">Coiled coil</keyword>
<feature type="compositionally biased region" description="Basic residues" evidence="17">
    <location>
        <begin position="1136"/>
        <end position="1151"/>
    </location>
</feature>
<evidence type="ECO:0000256" key="1">
    <source>
        <dbReference type="ARBA" id="ARBA00001946"/>
    </source>
</evidence>
<dbReference type="SUPFAM" id="SSF53098">
    <property type="entry name" value="Ribonuclease H-like"/>
    <property type="match status" value="1"/>
</dbReference>
<keyword evidence="5" id="KW-0548">Nucleotidyltransferase</keyword>
<keyword evidence="8" id="KW-0255">Endonuclease</keyword>
<dbReference type="Gene3D" id="2.40.70.10">
    <property type="entry name" value="Acid Proteases"/>
    <property type="match status" value="1"/>
</dbReference>
<evidence type="ECO:0000256" key="13">
    <source>
        <dbReference type="ARBA" id="ARBA00022918"/>
    </source>
</evidence>
<dbReference type="Gene3D" id="3.30.420.10">
    <property type="entry name" value="Ribonuclease H-like superfamily/Ribonuclease H"/>
    <property type="match status" value="1"/>
</dbReference>
<dbReference type="Pfam" id="PF17917">
    <property type="entry name" value="RT_RNaseH"/>
    <property type="match status" value="1"/>
</dbReference>
<feature type="compositionally biased region" description="Polar residues" evidence="17">
    <location>
        <begin position="1119"/>
        <end position="1135"/>
    </location>
</feature>
<dbReference type="CDD" id="cd01647">
    <property type="entry name" value="RT_LTR"/>
    <property type="match status" value="1"/>
</dbReference>
<dbReference type="Pfam" id="PF00078">
    <property type="entry name" value="RVT_1"/>
    <property type="match status" value="1"/>
</dbReference>
<dbReference type="InterPro" id="IPR043502">
    <property type="entry name" value="DNA/RNA_pol_sf"/>
</dbReference>
<keyword evidence="12" id="KW-0229">DNA integration</keyword>
<feature type="domain" description="Integrase catalytic" evidence="19">
    <location>
        <begin position="900"/>
        <end position="1056"/>
    </location>
</feature>
<name>A0AB38Z1R9_9VIRU</name>
<evidence type="ECO:0000256" key="14">
    <source>
        <dbReference type="ARBA" id="ARBA00023172"/>
    </source>
</evidence>
<dbReference type="InterPro" id="IPR001969">
    <property type="entry name" value="Aspartic_peptidase_AS"/>
</dbReference>
<dbReference type="Gene3D" id="1.10.340.70">
    <property type="match status" value="1"/>
</dbReference>
<dbReference type="PROSITE" id="PS50994">
    <property type="entry name" value="INTEGRASE"/>
    <property type="match status" value="1"/>
</dbReference>
<keyword evidence="14" id="KW-0233">DNA recombination</keyword>
<evidence type="ECO:0000256" key="11">
    <source>
        <dbReference type="ARBA" id="ARBA00022833"/>
    </source>
</evidence>
<dbReference type="Pfam" id="PF17921">
    <property type="entry name" value="Integrase_H2C2"/>
    <property type="match status" value="1"/>
</dbReference>
<evidence type="ECO:0000259" key="19">
    <source>
        <dbReference type="PROSITE" id="PS50994"/>
    </source>
</evidence>
<keyword evidence="3" id="KW-0645">Protease</keyword>
<dbReference type="GO" id="GO:0003964">
    <property type="term" value="F:RNA-directed DNA polymerase activity"/>
    <property type="evidence" value="ECO:0007669"/>
    <property type="project" value="UniProtKB-KW"/>
</dbReference>
<dbReference type="PROSITE" id="PS50878">
    <property type="entry name" value="RT_POL"/>
    <property type="match status" value="1"/>
</dbReference>
<evidence type="ECO:0000256" key="12">
    <source>
        <dbReference type="ARBA" id="ARBA00022908"/>
    </source>
</evidence>
<keyword evidence="10" id="KW-0378">Hydrolase</keyword>
<evidence type="ECO:0000256" key="3">
    <source>
        <dbReference type="ARBA" id="ARBA00022670"/>
    </source>
</evidence>
<dbReference type="Gene3D" id="3.30.70.270">
    <property type="match status" value="2"/>
</dbReference>
<dbReference type="SUPFAM" id="SSF56672">
    <property type="entry name" value="DNA/RNA polymerases"/>
    <property type="match status" value="1"/>
</dbReference>
<dbReference type="Gene3D" id="3.10.20.370">
    <property type="match status" value="1"/>
</dbReference>
<keyword evidence="4" id="KW-0808">Transferase</keyword>
<dbReference type="GO" id="GO:0004519">
    <property type="term" value="F:endonuclease activity"/>
    <property type="evidence" value="ECO:0007669"/>
    <property type="project" value="UniProtKB-KW"/>
</dbReference>
<protein>
    <recommendedName>
        <fullName evidence="2">RNA-directed DNA polymerase</fullName>
        <ecNumber evidence="2">2.7.7.49</ecNumber>
    </recommendedName>
</protein>
<keyword evidence="6" id="KW-0540">Nuclease</keyword>
<dbReference type="FunFam" id="3.30.70.270:FF:000020">
    <property type="entry name" value="Transposon Tf2-6 polyprotein-like Protein"/>
    <property type="match status" value="1"/>
</dbReference>
<dbReference type="GO" id="GO:0006508">
    <property type="term" value="P:proteolysis"/>
    <property type="evidence" value="ECO:0007669"/>
    <property type="project" value="UniProtKB-KW"/>
</dbReference>
<reference evidence="20" key="1">
    <citation type="submission" date="2023-04" db="EMBL/GenBank/DDBJ databases">
        <title>Novel viruses in aedes, anopheles and culex mosquitoes from high pantanal, mato grosso state, Brazil 2019.</title>
        <authorList>
            <person name="Pavon J.A.R."/>
            <person name="Neves N.A.S."/>
            <person name="Pinho J.B."/>
            <person name="Patroca S."/>
            <person name="Cruz A.C.B."/>
            <person name="Medeiros D.B.A."/>
            <person name="Nunes M.R.T."/>
            <person name="Slhessarenko R.D."/>
        </authorList>
    </citation>
    <scope>NUCLEOTIDE SEQUENCE</scope>
    <source>
        <strain evidence="20">JARP25</strain>
    </source>
</reference>
<dbReference type="PROSITE" id="PS00141">
    <property type="entry name" value="ASP_PROTEASE"/>
    <property type="match status" value="1"/>
</dbReference>
<dbReference type="GO" id="GO:0015074">
    <property type="term" value="P:DNA integration"/>
    <property type="evidence" value="ECO:0007669"/>
    <property type="project" value="UniProtKB-KW"/>
</dbReference>
<dbReference type="InterPro" id="IPR050951">
    <property type="entry name" value="Retrovirus_Pol_polyprotein"/>
</dbReference>
<evidence type="ECO:0000256" key="4">
    <source>
        <dbReference type="ARBA" id="ARBA00022679"/>
    </source>
</evidence>
<evidence type="ECO:0000256" key="17">
    <source>
        <dbReference type="SAM" id="MobiDB-lite"/>
    </source>
</evidence>
<dbReference type="FunFam" id="3.10.10.10:FF:000007">
    <property type="entry name" value="Retrovirus-related Pol polyprotein from transposon 17.6-like Protein"/>
    <property type="match status" value="1"/>
</dbReference>
<dbReference type="PANTHER" id="PTHR37984">
    <property type="entry name" value="PROTEIN CBG26694"/>
    <property type="match status" value="1"/>
</dbReference>
<dbReference type="GO" id="GO:0006310">
    <property type="term" value="P:DNA recombination"/>
    <property type="evidence" value="ECO:0007669"/>
    <property type="project" value="UniProtKB-KW"/>
</dbReference>
<sequence>MNYLPYLKLNHSSSKRQLKILIDTGANKNIIAPGILENTTTIPNTTITNVRGKNNVSEKGTLDIFKGSFKPLPFYVLKFHQFFDGLIGSESLAKLNAKINFETSTITLLEKQFAYAKYFPTKQLYNHSVTLETTNNGDWFVPSFQKLSKNILIQPGLYRARNNKTTINIISSNKNPTNLPKLKLSLNNFETISPIPLKHTQTLSEEEIEDIIRTEHLSTLEKDKLIKLLHEHQAVVLKQGEKLSSTSATTHKILTNNEMPIYTKNYRYPHHFKQDVHDQIQEMLDNGIIRQSKSPYSSPIWVVPKKLDASGKKKVRVVIDYRKLNEQTIDDRYPMPQIEEILDSLGKSEYFSTLDLKSGFHQIPMDPKHIEKTAFSTDKGHFEFTRMPFGLKNAPATFQRAMNNILADYIGTKCYVYLDDIIIIGFNLENHIENLRLVLKRLCEFNLKIQLDKCEFLKKQTEFLGHIISSEGVKPNPEKIEKIIQWPLPKTQKEIKQFLGLVGYYRRFIKDFSKITRPMSKFLKKDAEVNPQDPSYTNSFNTLKSILSTDQILAYPQFDHPFILTTDASGFALGAVLSQMQDNTEKPIAFASRTLSDTESRYATNEKEALAIIWAVNKFKPYLYGQKFTLITDHKPLTFIKTSDKNSKILRWRLDLENYDYEIKYKEGKSNVVADALSRMPIETNINETNNNRSSIIPGNEDAEDGTTSTTNNPPETLPEPSDSETIHSADDSQNYYIHSSERPLNYYRNQLVFRIAQTQTIIHETPFQKFHRTTISQNSYNKEQITQFLKQFHNNRQTALMAPENLIQTIQESYKEHFGQKGHFVFTDRMVEDVQDENRQDQIILREHDRAHRGITEVEAQIRRSYFFPNMCTKIRKYINACETCNCHKYERKPYNIKISPRPITSKPLDTVHMDIFIIDKHSFLSIIDSFSKHLQMMFLRSKNLIDVQKALGKYMSTFGVPTKIITDHETTFQSIQMKDFLSQLGSQISYAASSESNGQIERVHSTVIEIFNTNKQKFKTMGTKSIIKLSVALYNNTIHSSTQYTPNEIIFNHNNIVNPEQISKEAQEIFAKAKTNMEKAQKRMSQQNIKKQDPPFINEGQEVFIIPNIRTKKQPRANKTNANTIQSRTFKNNHGTKRHKNKIKRLKKT</sequence>
<dbReference type="InterPro" id="IPR041588">
    <property type="entry name" value="Integrase_H2C2"/>
</dbReference>
<dbReference type="InterPro" id="IPR043128">
    <property type="entry name" value="Rev_trsase/Diguanyl_cyclase"/>
</dbReference>
<evidence type="ECO:0000256" key="8">
    <source>
        <dbReference type="ARBA" id="ARBA00022759"/>
    </source>
</evidence>
<keyword evidence="9" id="KW-0863">Zinc-finger</keyword>
<dbReference type="InterPro" id="IPR001584">
    <property type="entry name" value="Integrase_cat-core"/>
</dbReference>
<keyword evidence="7" id="KW-0479">Metal-binding</keyword>